<evidence type="ECO:0000256" key="4">
    <source>
        <dbReference type="ARBA" id="ARBA00022692"/>
    </source>
</evidence>
<keyword evidence="2" id="KW-1003">Cell membrane</keyword>
<evidence type="ECO:0000256" key="5">
    <source>
        <dbReference type="ARBA" id="ARBA00022989"/>
    </source>
</evidence>
<accession>A0A1G9SDG5</accession>
<name>A0A1G9SDG5_9SPHI</name>
<dbReference type="AlphaFoldDB" id="A0A1G9SDG5"/>
<comment type="similarity">
    <text evidence="1">Belongs to the Lgt family.</text>
</comment>
<feature type="transmembrane region" description="Helical" evidence="7">
    <location>
        <begin position="322"/>
        <end position="339"/>
    </location>
</feature>
<keyword evidence="9" id="KW-1185">Reference proteome</keyword>
<feature type="transmembrane region" description="Helical" evidence="7">
    <location>
        <begin position="145"/>
        <end position="163"/>
    </location>
</feature>
<organism evidence="8 9">
    <name type="scientific">Daejeonella rubra</name>
    <dbReference type="NCBI Taxonomy" id="990371"/>
    <lineage>
        <taxon>Bacteria</taxon>
        <taxon>Pseudomonadati</taxon>
        <taxon>Bacteroidota</taxon>
        <taxon>Sphingobacteriia</taxon>
        <taxon>Sphingobacteriales</taxon>
        <taxon>Sphingobacteriaceae</taxon>
        <taxon>Daejeonella</taxon>
    </lineage>
</organism>
<keyword evidence="3 8" id="KW-0808">Transferase</keyword>
<dbReference type="Proteomes" id="UP000199226">
    <property type="component" value="Unassembled WGS sequence"/>
</dbReference>
<feature type="transmembrane region" description="Helical" evidence="7">
    <location>
        <begin position="101"/>
        <end position="124"/>
    </location>
</feature>
<feature type="transmembrane region" description="Helical" evidence="7">
    <location>
        <begin position="360"/>
        <end position="377"/>
    </location>
</feature>
<dbReference type="GO" id="GO:0042158">
    <property type="term" value="P:lipoprotein biosynthetic process"/>
    <property type="evidence" value="ECO:0007669"/>
    <property type="project" value="InterPro"/>
</dbReference>
<evidence type="ECO:0000256" key="3">
    <source>
        <dbReference type="ARBA" id="ARBA00022679"/>
    </source>
</evidence>
<dbReference type="OrthoDB" id="871140at2"/>
<dbReference type="RefSeq" id="WP_090703955.1">
    <property type="nucleotide sequence ID" value="NZ_FNHH01000010.1"/>
</dbReference>
<evidence type="ECO:0000256" key="6">
    <source>
        <dbReference type="ARBA" id="ARBA00023136"/>
    </source>
</evidence>
<evidence type="ECO:0000256" key="7">
    <source>
        <dbReference type="SAM" id="Phobius"/>
    </source>
</evidence>
<keyword evidence="6 7" id="KW-0472">Membrane</keyword>
<reference evidence="9" key="1">
    <citation type="submission" date="2016-10" db="EMBL/GenBank/DDBJ databases">
        <authorList>
            <person name="Varghese N."/>
            <person name="Submissions S."/>
        </authorList>
    </citation>
    <scope>NUCLEOTIDE SEQUENCE [LARGE SCALE GENOMIC DNA]</scope>
    <source>
        <strain evidence="9">DSM 24536</strain>
    </source>
</reference>
<feature type="transmembrane region" description="Helical" evidence="7">
    <location>
        <begin position="20"/>
        <end position="39"/>
    </location>
</feature>
<dbReference type="PANTHER" id="PTHR30589:SF0">
    <property type="entry name" value="PHOSPHATIDYLGLYCEROL--PROLIPOPROTEIN DIACYLGLYCERYL TRANSFERASE"/>
    <property type="match status" value="1"/>
</dbReference>
<keyword evidence="5 7" id="KW-1133">Transmembrane helix</keyword>
<evidence type="ECO:0000313" key="9">
    <source>
        <dbReference type="Proteomes" id="UP000199226"/>
    </source>
</evidence>
<feature type="transmembrane region" description="Helical" evidence="7">
    <location>
        <begin position="298"/>
        <end position="316"/>
    </location>
</feature>
<dbReference type="InterPro" id="IPR001640">
    <property type="entry name" value="Lgt"/>
</dbReference>
<keyword evidence="8" id="KW-0449">Lipoprotein</keyword>
<dbReference type="Pfam" id="PF01790">
    <property type="entry name" value="LGT"/>
    <property type="match status" value="2"/>
</dbReference>
<dbReference type="EMBL" id="FNHH01000010">
    <property type="protein sequence ID" value="SDM33514.1"/>
    <property type="molecule type" value="Genomic_DNA"/>
</dbReference>
<evidence type="ECO:0000256" key="1">
    <source>
        <dbReference type="ARBA" id="ARBA00007150"/>
    </source>
</evidence>
<feature type="transmembrane region" description="Helical" evidence="7">
    <location>
        <begin position="183"/>
        <end position="206"/>
    </location>
</feature>
<dbReference type="PANTHER" id="PTHR30589">
    <property type="entry name" value="PROLIPOPROTEIN DIACYLGLYCERYL TRANSFERASE"/>
    <property type="match status" value="1"/>
</dbReference>
<feature type="transmembrane region" description="Helical" evidence="7">
    <location>
        <begin position="70"/>
        <end position="89"/>
    </location>
</feature>
<protein>
    <submittedName>
        <fullName evidence="8">Prolipoprotein diacylglyceryltransferase</fullName>
    </submittedName>
</protein>
<keyword evidence="4 7" id="KW-0812">Transmembrane</keyword>
<proteinExistence type="inferred from homology"/>
<gene>
    <name evidence="8" type="ORF">SAMN05421813_1107</name>
</gene>
<dbReference type="GO" id="GO:0008961">
    <property type="term" value="F:phosphatidylglycerol-prolipoprotein diacylglyceryl transferase activity"/>
    <property type="evidence" value="ECO:0007669"/>
    <property type="project" value="InterPro"/>
</dbReference>
<dbReference type="GO" id="GO:0005886">
    <property type="term" value="C:plasma membrane"/>
    <property type="evidence" value="ECO:0007669"/>
    <property type="project" value="InterPro"/>
</dbReference>
<dbReference type="STRING" id="990371.SAMN05421813_1107"/>
<evidence type="ECO:0000256" key="2">
    <source>
        <dbReference type="ARBA" id="ARBA00022475"/>
    </source>
</evidence>
<sequence length="386" mass="43030">MFPTITHLIEYLTGLHIPLPIQTFGFFVAIAFAAGYWALSQEFKRKEKLGLVHPFTRDVKIGEPASIQDLALNGVFGFFVGYKLLDGLLNYTAFVASPQEFILSTRGSFLGGLIFAALFVYWAYAENKKEKLSHPKIVKETVHPYQIMGTLLMWAAIWGFLGAKLFHNFEYWDDFVKDPIGGLLSFSGLTFYGGLIMGGGAVLYHANKYGVKWIHMLDIAGPGMMLAYAVGRIGCQLSGDGDWGIVNLATKPAWLSWAPDWVWAFKYPHNVVGEGVPIPGCIGPFCNELPLPVFPTPFYEVLMGLAIFALLWGFRHKIKTPGLMWSIYLIFNGIERFLIESIRVNSKYHALGLSFTQAELISTILVLLGIAGIFWSMKNGNKYAVS</sequence>
<evidence type="ECO:0000313" key="8">
    <source>
        <dbReference type="EMBL" id="SDM33514.1"/>
    </source>
</evidence>